<dbReference type="SMART" id="SM00129">
    <property type="entry name" value="KISc"/>
    <property type="match status" value="1"/>
</dbReference>
<sequence>SGTMSSDSENINVFCRVKPSPEDDTVEYKARNDYSENIAELEIANPLQSMNRHSQNAQTTHKFAFTKIFDQTSTQSDIYEAAGRPLVESSFQGINGTLFVYGQTATGKTYTVSGYDNDGATSPIGESPRELSVTEDSGVITRVLSDIFSGSTGDNELESVTISYLEIYKEVGYDLLGEGRSKSHPDELPRVTPMKDARKRLNLRNLSVHTVNSEQEALRWFELGNTNRKVAETHLNDASSRSHCVFTIGVTCKKGGNNKTTLTAKVNIVDLAGSERVGKSHIERSTLLSEARNINLSLHHLQQVIVALSKGALRHIPYRNSLLTQVLSDSLGGNSRTVMVATISAQTRHLEESVSTCQFAQRVAEITNKVKANETMDPDALILRLQDEIKI</sequence>
<feature type="binding site" evidence="5">
    <location>
        <begin position="102"/>
        <end position="109"/>
    </location>
    <ligand>
        <name>ATP</name>
        <dbReference type="ChEBI" id="CHEBI:30616"/>
    </ligand>
</feature>
<keyword evidence="3 5" id="KW-0067">ATP-binding</keyword>
<reference evidence="8" key="3">
    <citation type="submission" date="2025-09" db="UniProtKB">
        <authorList>
            <consortium name="Ensembl"/>
        </authorList>
    </citation>
    <scope>IDENTIFICATION</scope>
</reference>
<dbReference type="OMA" id="ESPQITF"/>
<dbReference type="eggNOG" id="KOG4280">
    <property type="taxonomic scope" value="Eukaryota"/>
</dbReference>
<dbReference type="Pfam" id="PF00225">
    <property type="entry name" value="Kinesin"/>
    <property type="match status" value="1"/>
</dbReference>
<dbReference type="InterPro" id="IPR027417">
    <property type="entry name" value="P-loop_NTPase"/>
</dbReference>
<dbReference type="PROSITE" id="PS00411">
    <property type="entry name" value="KINESIN_MOTOR_1"/>
    <property type="match status" value="1"/>
</dbReference>
<dbReference type="InterPro" id="IPR001752">
    <property type="entry name" value="Kinesin_motor_dom"/>
</dbReference>
<keyword evidence="4" id="KW-0206">Cytoskeleton</keyword>
<dbReference type="GO" id="GO:0005524">
    <property type="term" value="F:ATP binding"/>
    <property type="evidence" value="ECO:0007669"/>
    <property type="project" value="UniProtKB-UniRule"/>
</dbReference>
<dbReference type="GO" id="GO:0003777">
    <property type="term" value="F:microtubule motor activity"/>
    <property type="evidence" value="ECO:0007669"/>
    <property type="project" value="InterPro"/>
</dbReference>
<comment type="similarity">
    <text evidence="5 6">Belongs to the TRAFAC class myosin-kinesin ATPase superfamily. Kinesin family.</text>
</comment>
<keyword evidence="2 5" id="KW-0547">Nucleotide-binding</keyword>
<proteinExistence type="inferred from homology"/>
<name>H2Z634_CIOSA</name>
<dbReference type="GO" id="GO:0005874">
    <property type="term" value="C:microtubule"/>
    <property type="evidence" value="ECO:0007669"/>
    <property type="project" value="UniProtKB-KW"/>
</dbReference>
<accession>H2Z634</accession>
<evidence type="ECO:0000259" key="7">
    <source>
        <dbReference type="PROSITE" id="PS50067"/>
    </source>
</evidence>
<protein>
    <recommendedName>
        <fullName evidence="6">Kinesin-like protein</fullName>
    </recommendedName>
</protein>
<evidence type="ECO:0000313" key="9">
    <source>
        <dbReference type="Proteomes" id="UP000007875"/>
    </source>
</evidence>
<dbReference type="InterPro" id="IPR036961">
    <property type="entry name" value="Kinesin_motor_dom_sf"/>
</dbReference>
<evidence type="ECO:0000256" key="5">
    <source>
        <dbReference type="PROSITE-ProRule" id="PRU00283"/>
    </source>
</evidence>
<keyword evidence="6" id="KW-0493">Microtubule</keyword>
<organism evidence="8 9">
    <name type="scientific">Ciona savignyi</name>
    <name type="common">Pacific transparent sea squirt</name>
    <dbReference type="NCBI Taxonomy" id="51511"/>
    <lineage>
        <taxon>Eukaryota</taxon>
        <taxon>Metazoa</taxon>
        <taxon>Chordata</taxon>
        <taxon>Tunicata</taxon>
        <taxon>Ascidiacea</taxon>
        <taxon>Phlebobranchia</taxon>
        <taxon>Cionidae</taxon>
        <taxon>Ciona</taxon>
    </lineage>
</organism>
<comment type="subcellular location">
    <subcellularLocation>
        <location evidence="1">Cytoplasm</location>
        <location evidence="1">Cytoskeleton</location>
    </subcellularLocation>
</comment>
<evidence type="ECO:0000256" key="6">
    <source>
        <dbReference type="RuleBase" id="RU000394"/>
    </source>
</evidence>
<evidence type="ECO:0000256" key="3">
    <source>
        <dbReference type="ARBA" id="ARBA00022840"/>
    </source>
</evidence>
<evidence type="ECO:0000256" key="4">
    <source>
        <dbReference type="ARBA" id="ARBA00023212"/>
    </source>
</evidence>
<reference evidence="8" key="2">
    <citation type="submission" date="2025-08" db="UniProtKB">
        <authorList>
            <consortium name="Ensembl"/>
        </authorList>
    </citation>
    <scope>IDENTIFICATION</scope>
</reference>
<dbReference type="GO" id="GO:0008017">
    <property type="term" value="F:microtubule binding"/>
    <property type="evidence" value="ECO:0007669"/>
    <property type="project" value="InterPro"/>
</dbReference>
<evidence type="ECO:0000256" key="2">
    <source>
        <dbReference type="ARBA" id="ARBA00022741"/>
    </source>
</evidence>
<keyword evidence="5 6" id="KW-0505">Motor protein</keyword>
<dbReference type="PANTHER" id="PTHR47968">
    <property type="entry name" value="CENTROMERE PROTEIN E"/>
    <property type="match status" value="1"/>
</dbReference>
<dbReference type="GeneTree" id="ENSGT00940000157697"/>
<dbReference type="Gene3D" id="3.40.850.10">
    <property type="entry name" value="Kinesin motor domain"/>
    <property type="match status" value="1"/>
</dbReference>
<dbReference type="SUPFAM" id="SSF52540">
    <property type="entry name" value="P-loop containing nucleoside triphosphate hydrolases"/>
    <property type="match status" value="1"/>
</dbReference>
<dbReference type="PANTHER" id="PTHR47968:SF67">
    <property type="entry name" value="KINESIN MOTOR DOMAIN-CONTAINING PROTEIN"/>
    <property type="match status" value="1"/>
</dbReference>
<dbReference type="Proteomes" id="UP000007875">
    <property type="component" value="Unassembled WGS sequence"/>
</dbReference>
<keyword evidence="4" id="KW-0963">Cytoplasm</keyword>
<evidence type="ECO:0000256" key="1">
    <source>
        <dbReference type="ARBA" id="ARBA00004245"/>
    </source>
</evidence>
<dbReference type="HOGENOM" id="CLU_001485_2_0_1"/>
<dbReference type="InParanoid" id="H2Z634"/>
<dbReference type="GO" id="GO:0007018">
    <property type="term" value="P:microtubule-based movement"/>
    <property type="evidence" value="ECO:0007669"/>
    <property type="project" value="InterPro"/>
</dbReference>
<reference evidence="9" key="1">
    <citation type="submission" date="2003-08" db="EMBL/GenBank/DDBJ databases">
        <authorList>
            <person name="Birren B."/>
            <person name="Nusbaum C."/>
            <person name="Abebe A."/>
            <person name="Abouelleil A."/>
            <person name="Adekoya E."/>
            <person name="Ait-zahra M."/>
            <person name="Allen N."/>
            <person name="Allen T."/>
            <person name="An P."/>
            <person name="Anderson M."/>
            <person name="Anderson S."/>
            <person name="Arachchi H."/>
            <person name="Armbruster J."/>
            <person name="Bachantsang P."/>
            <person name="Baldwin J."/>
            <person name="Barry A."/>
            <person name="Bayul T."/>
            <person name="Blitshsteyn B."/>
            <person name="Bloom T."/>
            <person name="Blye J."/>
            <person name="Boguslavskiy L."/>
            <person name="Borowsky M."/>
            <person name="Boukhgalter B."/>
            <person name="Brunache A."/>
            <person name="Butler J."/>
            <person name="Calixte N."/>
            <person name="Calvo S."/>
            <person name="Camarata J."/>
            <person name="Campo K."/>
            <person name="Chang J."/>
            <person name="Cheshatsang Y."/>
            <person name="Citroen M."/>
            <person name="Collymore A."/>
            <person name="Considine T."/>
            <person name="Cook A."/>
            <person name="Cooke P."/>
            <person name="Corum B."/>
            <person name="Cuomo C."/>
            <person name="David R."/>
            <person name="Dawoe T."/>
            <person name="Degray S."/>
            <person name="Dodge S."/>
            <person name="Dooley K."/>
            <person name="Dorje P."/>
            <person name="Dorjee K."/>
            <person name="Dorris L."/>
            <person name="Duffey N."/>
            <person name="Dupes A."/>
            <person name="Elkins T."/>
            <person name="Engels R."/>
            <person name="Erickson J."/>
            <person name="Farina A."/>
            <person name="Faro S."/>
            <person name="Ferreira P."/>
            <person name="Fischer H."/>
            <person name="Fitzgerald M."/>
            <person name="Foley K."/>
            <person name="Gage D."/>
            <person name="Galagan J."/>
            <person name="Gearin G."/>
            <person name="Gnerre S."/>
            <person name="Gnirke A."/>
            <person name="Goyette A."/>
            <person name="Graham J."/>
            <person name="Grandbois E."/>
            <person name="Gyaltsen K."/>
            <person name="Hafez N."/>
            <person name="Hagopian D."/>
            <person name="Hagos B."/>
            <person name="Hall J."/>
            <person name="Hatcher B."/>
            <person name="Heller A."/>
            <person name="Higgins H."/>
            <person name="Honan T."/>
            <person name="Horn A."/>
            <person name="Houde N."/>
            <person name="Hughes L."/>
            <person name="Hulme W."/>
            <person name="Husby E."/>
            <person name="Iliev I."/>
            <person name="Jaffe D."/>
            <person name="Jones C."/>
            <person name="Kamal M."/>
            <person name="Kamat A."/>
            <person name="Kamvysselis M."/>
            <person name="Karlsson E."/>
            <person name="Kells C."/>
            <person name="Kieu A."/>
            <person name="Kisner P."/>
            <person name="Kodira C."/>
            <person name="Kulbokas E."/>
            <person name="Labutti K."/>
            <person name="Lama D."/>
            <person name="Landers T."/>
            <person name="Leger J."/>
            <person name="Levine S."/>
            <person name="Lewis D."/>
            <person name="Lewis T."/>
            <person name="Lindblad-toh K."/>
            <person name="Liu X."/>
            <person name="Lokyitsang T."/>
            <person name="Lokyitsang Y."/>
            <person name="Lucien O."/>
            <person name="Lui A."/>
            <person name="Ma L.J."/>
            <person name="Mabbitt R."/>
            <person name="Macdonald J."/>
            <person name="Maclean C."/>
            <person name="Major J."/>
            <person name="Manning J."/>
            <person name="Marabella R."/>
            <person name="Maru K."/>
            <person name="Matthews C."/>
            <person name="Mauceli E."/>
            <person name="Mccarthy M."/>
            <person name="Mcdonough S."/>
            <person name="Mcghee T."/>
            <person name="Meldrim J."/>
            <person name="Meneus L."/>
            <person name="Mesirov J."/>
            <person name="Mihalev A."/>
            <person name="Mihova T."/>
            <person name="Mikkelsen T."/>
            <person name="Mlenga V."/>
            <person name="Moru K."/>
            <person name="Mozes J."/>
            <person name="Mulrain L."/>
            <person name="Munson G."/>
            <person name="Naylor J."/>
            <person name="Newes C."/>
            <person name="Nguyen C."/>
            <person name="Nguyen N."/>
            <person name="Nguyen T."/>
            <person name="Nicol R."/>
            <person name="Nielsen C."/>
            <person name="Nizzari M."/>
            <person name="Norbu C."/>
            <person name="Norbu N."/>
            <person name="O'donnell P."/>
            <person name="Okoawo O."/>
            <person name="O'leary S."/>
            <person name="Omotosho B."/>
            <person name="O'neill K."/>
            <person name="Osman S."/>
            <person name="Parker S."/>
            <person name="Perrin D."/>
            <person name="Phunkhang P."/>
            <person name="Piqani B."/>
            <person name="Purcell S."/>
            <person name="Rachupka T."/>
            <person name="Ramasamy U."/>
            <person name="Rameau R."/>
            <person name="Ray V."/>
            <person name="Raymond C."/>
            <person name="Retta R."/>
            <person name="Richardson S."/>
            <person name="Rise C."/>
            <person name="Rodriguez J."/>
            <person name="Rogers J."/>
            <person name="Rogov P."/>
            <person name="Rutman M."/>
            <person name="Schupbach R."/>
            <person name="Seaman C."/>
            <person name="Settipalli S."/>
            <person name="Sharpe T."/>
            <person name="Sheridan J."/>
            <person name="Sherpa N."/>
            <person name="Shi J."/>
            <person name="Smirnov S."/>
            <person name="Smith C."/>
            <person name="Sougnez C."/>
            <person name="Spencer B."/>
            <person name="Stalker J."/>
            <person name="Stange-thomann N."/>
            <person name="Stavropoulos S."/>
            <person name="Stetson K."/>
            <person name="Stone C."/>
            <person name="Stone S."/>
            <person name="Stubbs M."/>
            <person name="Talamas J."/>
            <person name="Tchuinga P."/>
            <person name="Tenzing P."/>
            <person name="Tesfaye S."/>
            <person name="Theodore J."/>
            <person name="Thoulutsang Y."/>
            <person name="Topham K."/>
            <person name="Towey S."/>
            <person name="Tsamla T."/>
            <person name="Tsomo N."/>
            <person name="Vallee D."/>
            <person name="Vassiliev H."/>
            <person name="Venkataraman V."/>
            <person name="Vinson J."/>
            <person name="Vo A."/>
            <person name="Wade C."/>
            <person name="Wang S."/>
            <person name="Wangchuk T."/>
            <person name="Wangdi T."/>
            <person name="Whittaker C."/>
            <person name="Wilkinson J."/>
            <person name="Wu Y."/>
            <person name="Wyman D."/>
            <person name="Yadav S."/>
            <person name="Yang S."/>
            <person name="Yang X."/>
            <person name="Yeager S."/>
            <person name="Yee E."/>
            <person name="Young G."/>
            <person name="Zainoun J."/>
            <person name="Zembeck L."/>
            <person name="Zimmer A."/>
            <person name="Zody M."/>
            <person name="Lander E."/>
        </authorList>
    </citation>
    <scope>NUCLEOTIDE SEQUENCE [LARGE SCALE GENOMIC DNA]</scope>
</reference>
<dbReference type="STRING" id="51511.ENSCSAVP00000013046"/>
<dbReference type="InterPro" id="IPR027640">
    <property type="entry name" value="Kinesin-like_fam"/>
</dbReference>
<feature type="domain" description="Kinesin motor" evidence="7">
    <location>
        <begin position="10"/>
        <end position="366"/>
    </location>
</feature>
<dbReference type="PRINTS" id="PR00380">
    <property type="entry name" value="KINESINHEAVY"/>
</dbReference>
<keyword evidence="9" id="KW-1185">Reference proteome</keyword>
<dbReference type="InterPro" id="IPR019821">
    <property type="entry name" value="Kinesin_motor_CS"/>
</dbReference>
<evidence type="ECO:0000313" key="8">
    <source>
        <dbReference type="Ensembl" id="ENSCSAVP00000013046.1"/>
    </source>
</evidence>
<dbReference type="PROSITE" id="PS50067">
    <property type="entry name" value="KINESIN_MOTOR_2"/>
    <property type="match status" value="1"/>
</dbReference>
<dbReference type="AlphaFoldDB" id="H2Z634"/>
<dbReference type="Ensembl" id="ENSCSAVT00000013195.1">
    <property type="protein sequence ID" value="ENSCSAVP00000013046.1"/>
    <property type="gene ID" value="ENSCSAVG00000007668.1"/>
</dbReference>
<dbReference type="CDD" id="cd00106">
    <property type="entry name" value="KISc"/>
    <property type="match status" value="1"/>
</dbReference>